<dbReference type="AlphaFoldDB" id="A0A399EBE1"/>
<dbReference type="OrthoDB" id="516779at2"/>
<comment type="caution">
    <text evidence="2">The sequence shown here is derived from an EMBL/GenBank/DDBJ whole genome shotgun (WGS) entry which is preliminary data.</text>
</comment>
<dbReference type="Pfam" id="PF07045">
    <property type="entry name" value="DUF1330"/>
    <property type="match status" value="1"/>
</dbReference>
<dbReference type="InterPro" id="IPR011008">
    <property type="entry name" value="Dimeric_a/b-barrel"/>
</dbReference>
<proteinExistence type="predicted"/>
<dbReference type="RefSeq" id="WP_119316205.1">
    <property type="nucleotide sequence ID" value="NZ_QXDL01000189.1"/>
</dbReference>
<reference evidence="2 3" key="1">
    <citation type="submission" date="2018-08" db="EMBL/GenBank/DDBJ databases">
        <title>Meiothermus terrae DSM 26712 genome sequencing project.</title>
        <authorList>
            <person name="Da Costa M.S."/>
            <person name="Albuquerque L."/>
            <person name="Raposo P."/>
            <person name="Froufe H.J.C."/>
            <person name="Barroso C.S."/>
            <person name="Egas C."/>
        </authorList>
    </citation>
    <scope>NUCLEOTIDE SEQUENCE [LARGE SCALE GENOMIC DNA]</scope>
    <source>
        <strain evidence="2 3">DSM 26712</strain>
    </source>
</reference>
<sequence>MPKGYVIFTSAIHDKDRYDRYVEKAVPTILQHGGRPLVAYDGPMVVEGRWHGTRTVVLEFDSLEAAHRWYRSPEYQAAAGERRASAEANVAIVGGFEMPVP</sequence>
<feature type="domain" description="DUF1330" evidence="1">
    <location>
        <begin position="3"/>
        <end position="95"/>
    </location>
</feature>
<evidence type="ECO:0000313" key="2">
    <source>
        <dbReference type="EMBL" id="RIH81268.1"/>
    </source>
</evidence>
<dbReference type="InterPro" id="IPR010753">
    <property type="entry name" value="DUF1330"/>
</dbReference>
<dbReference type="SUPFAM" id="SSF54909">
    <property type="entry name" value="Dimeric alpha+beta barrel"/>
    <property type="match status" value="1"/>
</dbReference>
<gene>
    <name evidence="2" type="ORF">Mterra_03280</name>
</gene>
<dbReference type="PANTHER" id="PTHR41521:SF4">
    <property type="entry name" value="BLR0684 PROTEIN"/>
    <property type="match status" value="1"/>
</dbReference>
<dbReference type="Gene3D" id="3.30.70.100">
    <property type="match status" value="1"/>
</dbReference>
<keyword evidence="3" id="KW-1185">Reference proteome</keyword>
<protein>
    <recommendedName>
        <fullName evidence="1">DUF1330 domain-containing protein</fullName>
    </recommendedName>
</protein>
<dbReference type="Proteomes" id="UP000265715">
    <property type="component" value="Unassembled WGS sequence"/>
</dbReference>
<evidence type="ECO:0000259" key="1">
    <source>
        <dbReference type="Pfam" id="PF07045"/>
    </source>
</evidence>
<dbReference type="EMBL" id="QXDL01000189">
    <property type="protein sequence ID" value="RIH81268.1"/>
    <property type="molecule type" value="Genomic_DNA"/>
</dbReference>
<name>A0A399EBE1_9DEIN</name>
<dbReference type="PANTHER" id="PTHR41521">
    <property type="match status" value="1"/>
</dbReference>
<accession>A0A399EBE1</accession>
<organism evidence="2 3">
    <name type="scientific">Calidithermus terrae</name>
    <dbReference type="NCBI Taxonomy" id="1408545"/>
    <lineage>
        <taxon>Bacteria</taxon>
        <taxon>Thermotogati</taxon>
        <taxon>Deinococcota</taxon>
        <taxon>Deinococci</taxon>
        <taxon>Thermales</taxon>
        <taxon>Thermaceae</taxon>
        <taxon>Calidithermus</taxon>
    </lineage>
</organism>
<evidence type="ECO:0000313" key="3">
    <source>
        <dbReference type="Proteomes" id="UP000265715"/>
    </source>
</evidence>